<dbReference type="Proteomes" id="UP000324800">
    <property type="component" value="Unassembled WGS sequence"/>
</dbReference>
<proteinExistence type="predicted"/>
<organism evidence="1 2">
    <name type="scientific">Streblomastix strix</name>
    <dbReference type="NCBI Taxonomy" id="222440"/>
    <lineage>
        <taxon>Eukaryota</taxon>
        <taxon>Metamonada</taxon>
        <taxon>Preaxostyla</taxon>
        <taxon>Oxymonadida</taxon>
        <taxon>Streblomastigidae</taxon>
        <taxon>Streblomastix</taxon>
    </lineage>
</organism>
<gene>
    <name evidence="1" type="ORF">EZS28_043585</name>
</gene>
<reference evidence="1 2" key="1">
    <citation type="submission" date="2019-03" db="EMBL/GenBank/DDBJ databases">
        <title>Single cell metagenomics reveals metabolic interactions within the superorganism composed of flagellate Streblomastix strix and complex community of Bacteroidetes bacteria on its surface.</title>
        <authorList>
            <person name="Treitli S.C."/>
            <person name="Kolisko M."/>
            <person name="Husnik F."/>
            <person name="Keeling P."/>
            <person name="Hampl V."/>
        </authorList>
    </citation>
    <scope>NUCLEOTIDE SEQUENCE [LARGE SCALE GENOMIC DNA]</scope>
    <source>
        <strain evidence="1">ST1C</strain>
    </source>
</reference>
<dbReference type="EMBL" id="SNRW01026307">
    <property type="protein sequence ID" value="KAA6360888.1"/>
    <property type="molecule type" value="Genomic_DNA"/>
</dbReference>
<sequence length="164" mass="18441">MLFLLLIPHLHKIIDDKNYTYGFVGGIAVNVYIPNKFMLTWKSATDDSFMRGYSSSKIGGRTKIQVQLGITLVIDICADDSIRPSNVDQNDFKYFTSTICYPNIKNVKLTPLTHYLCNGIVCKMFDDNPDPQVLTLEVIGEIGGSAIRSDISKEQLFKNLNLVQ</sequence>
<name>A0A5J4TRL7_9EUKA</name>
<dbReference type="AlphaFoldDB" id="A0A5J4TRL7"/>
<accession>A0A5J4TRL7</accession>
<evidence type="ECO:0000313" key="2">
    <source>
        <dbReference type="Proteomes" id="UP000324800"/>
    </source>
</evidence>
<evidence type="ECO:0000313" key="1">
    <source>
        <dbReference type="EMBL" id="KAA6360888.1"/>
    </source>
</evidence>
<protein>
    <submittedName>
        <fullName evidence="1">Uncharacterized protein</fullName>
    </submittedName>
</protein>
<comment type="caution">
    <text evidence="1">The sequence shown here is derived from an EMBL/GenBank/DDBJ whole genome shotgun (WGS) entry which is preliminary data.</text>
</comment>